<keyword evidence="7" id="KW-0520">NAD</keyword>
<sequence>MAESKGKVAIVGSGLIGSCWATLFVSAGYSVCLYDISTNQLETSKQTVLKNLQKLKSEGLSRGTTTLEEAPSRITTTMKLNEALAGAIYAQESTCEDVEFKKKIFAEVDRYASSEIILASSTSTIPASKFTEGLTHRSQCLVAHPVNPPLYLTLVEMVPAPWTDEKIMSNACEIMRSIGQEPVRLHHEVLGFAVNRLQYALLAEAWRLVGDNVLSPEDVDKVMSAGLGPRYAIHGPLQTVHLNANGIRDYFARYGDGIRRVLADMGPTPTFKETATVEKLEASLNKAMPLDQLPALKSERERNLARIAALKKKMD</sequence>
<dbReference type="STRING" id="53326.A0A016TDU6"/>
<evidence type="ECO:0000256" key="3">
    <source>
        <dbReference type="ARBA" id="ARBA00011738"/>
    </source>
</evidence>
<dbReference type="InterPro" id="IPR008927">
    <property type="entry name" value="6-PGluconate_DH-like_C_sf"/>
</dbReference>
<gene>
    <name evidence="13" type="primary">Acey_s0113.g406</name>
    <name evidence="13" type="synonym">Acey-Y71F9B.9</name>
    <name evidence="13" type="ORF">Y032_0113g406</name>
</gene>
<dbReference type="PANTHER" id="PTHR48075">
    <property type="entry name" value="3-HYDROXYACYL-COA DEHYDROGENASE FAMILY PROTEIN"/>
    <property type="match status" value="1"/>
</dbReference>
<evidence type="ECO:0000256" key="5">
    <source>
        <dbReference type="ARBA" id="ARBA00022553"/>
    </source>
</evidence>
<keyword evidence="14" id="KW-1185">Reference proteome</keyword>
<dbReference type="GO" id="GO:0070403">
    <property type="term" value="F:NAD+ binding"/>
    <property type="evidence" value="ECO:0007669"/>
    <property type="project" value="InterPro"/>
</dbReference>
<comment type="subcellular location">
    <subcellularLocation>
        <location evidence="1">Cytoplasm</location>
    </subcellularLocation>
</comment>
<comment type="subunit">
    <text evidence="3">Homodimer.</text>
</comment>
<dbReference type="Pfam" id="PF02737">
    <property type="entry name" value="3HCDH_N"/>
    <property type="match status" value="1"/>
</dbReference>
<evidence type="ECO:0000256" key="7">
    <source>
        <dbReference type="ARBA" id="ARBA00023027"/>
    </source>
</evidence>
<evidence type="ECO:0000256" key="4">
    <source>
        <dbReference type="ARBA" id="ARBA00022490"/>
    </source>
</evidence>
<accession>A0A016TDU6</accession>
<dbReference type="EMBL" id="JARK01001449">
    <property type="protein sequence ID" value="EYC00793.1"/>
    <property type="molecule type" value="Genomic_DNA"/>
</dbReference>
<organism evidence="13 14">
    <name type="scientific">Ancylostoma ceylanicum</name>
    <dbReference type="NCBI Taxonomy" id="53326"/>
    <lineage>
        <taxon>Eukaryota</taxon>
        <taxon>Metazoa</taxon>
        <taxon>Ecdysozoa</taxon>
        <taxon>Nematoda</taxon>
        <taxon>Chromadorea</taxon>
        <taxon>Rhabditida</taxon>
        <taxon>Rhabditina</taxon>
        <taxon>Rhabditomorpha</taxon>
        <taxon>Strongyloidea</taxon>
        <taxon>Ancylostomatidae</taxon>
        <taxon>Ancylostomatinae</taxon>
        <taxon>Ancylostoma</taxon>
    </lineage>
</organism>
<dbReference type="InterPro" id="IPR006108">
    <property type="entry name" value="3HC_DH_C"/>
</dbReference>
<dbReference type="EC" id="1.1.1.45" evidence="8"/>
<evidence type="ECO:0000256" key="8">
    <source>
        <dbReference type="ARBA" id="ARBA00038962"/>
    </source>
</evidence>
<evidence type="ECO:0000259" key="11">
    <source>
        <dbReference type="Pfam" id="PF00725"/>
    </source>
</evidence>
<dbReference type="PIRSF" id="PIRSF000105">
    <property type="entry name" value="HCDH"/>
    <property type="match status" value="1"/>
</dbReference>
<dbReference type="AlphaFoldDB" id="A0A016TDU6"/>
<evidence type="ECO:0000259" key="12">
    <source>
        <dbReference type="Pfam" id="PF02737"/>
    </source>
</evidence>
<name>A0A016TDU6_9BILA</name>
<dbReference type="Proteomes" id="UP000024635">
    <property type="component" value="Unassembled WGS sequence"/>
</dbReference>
<comment type="caution">
    <text evidence="13">The sequence shown here is derived from an EMBL/GenBank/DDBJ whole genome shotgun (WGS) entry which is preliminary data.</text>
</comment>
<feature type="domain" description="3-hydroxyacyl-CoA dehydrogenase NAD binding" evidence="12">
    <location>
        <begin position="7"/>
        <end position="185"/>
    </location>
</feature>
<dbReference type="PROSITE" id="PS51257">
    <property type="entry name" value="PROKAR_LIPOPROTEIN"/>
    <property type="match status" value="1"/>
</dbReference>
<dbReference type="SUPFAM" id="SSF51735">
    <property type="entry name" value="NAD(P)-binding Rossmann-fold domains"/>
    <property type="match status" value="1"/>
</dbReference>
<dbReference type="GO" id="GO:0050104">
    <property type="term" value="F:L-gulonate 3-dehydrogenase activity"/>
    <property type="evidence" value="ECO:0007669"/>
    <property type="project" value="UniProtKB-EC"/>
</dbReference>
<evidence type="ECO:0000256" key="1">
    <source>
        <dbReference type="ARBA" id="ARBA00004496"/>
    </source>
</evidence>
<dbReference type="GO" id="GO:0005737">
    <property type="term" value="C:cytoplasm"/>
    <property type="evidence" value="ECO:0007669"/>
    <property type="project" value="UniProtKB-SubCell"/>
</dbReference>
<feature type="site" description="Important for catalytic activity" evidence="10">
    <location>
        <position position="144"/>
    </location>
</feature>
<dbReference type="InterPro" id="IPR036291">
    <property type="entry name" value="NAD(P)-bd_dom_sf"/>
</dbReference>
<dbReference type="Gene3D" id="3.40.50.720">
    <property type="entry name" value="NAD(P)-binding Rossmann-like Domain"/>
    <property type="match status" value="1"/>
</dbReference>
<keyword evidence="6" id="KW-0560">Oxidoreductase</keyword>
<evidence type="ECO:0000256" key="6">
    <source>
        <dbReference type="ARBA" id="ARBA00023002"/>
    </source>
</evidence>
<proteinExistence type="inferred from homology"/>
<dbReference type="OrthoDB" id="2021159at2759"/>
<feature type="domain" description="3-hydroxyacyl-CoA dehydrogenase C-terminal" evidence="11">
    <location>
        <begin position="191"/>
        <end position="265"/>
    </location>
</feature>
<protein>
    <recommendedName>
        <fullName evidence="9">L-gulonate 3-dehydrogenase</fullName>
        <ecNumber evidence="8">1.1.1.45</ecNumber>
    </recommendedName>
    <alternativeName>
        <fullName evidence="9">L-gulonate 3-dehydrogenase</fullName>
    </alternativeName>
</protein>
<evidence type="ECO:0000313" key="13">
    <source>
        <dbReference type="EMBL" id="EYC00793.1"/>
    </source>
</evidence>
<evidence type="ECO:0000256" key="2">
    <source>
        <dbReference type="ARBA" id="ARBA00009463"/>
    </source>
</evidence>
<keyword evidence="4" id="KW-0963">Cytoplasm</keyword>
<reference evidence="14" key="1">
    <citation type="journal article" date="2015" name="Nat. Genet.">
        <title>The genome and transcriptome of the zoonotic hookworm Ancylostoma ceylanicum identify infection-specific gene families.</title>
        <authorList>
            <person name="Schwarz E.M."/>
            <person name="Hu Y."/>
            <person name="Antoshechkin I."/>
            <person name="Miller M.M."/>
            <person name="Sternberg P.W."/>
            <person name="Aroian R.V."/>
        </authorList>
    </citation>
    <scope>NUCLEOTIDE SEQUENCE</scope>
    <source>
        <strain evidence="14">HY135</strain>
    </source>
</reference>
<evidence type="ECO:0000313" key="14">
    <source>
        <dbReference type="Proteomes" id="UP000024635"/>
    </source>
</evidence>
<evidence type="ECO:0000256" key="10">
    <source>
        <dbReference type="PIRSR" id="PIRSR000105-1"/>
    </source>
</evidence>
<dbReference type="Gene3D" id="1.10.1040.10">
    <property type="entry name" value="N-(1-d-carboxylethyl)-l-norvaline Dehydrogenase, domain 2"/>
    <property type="match status" value="1"/>
</dbReference>
<comment type="similarity">
    <text evidence="2">Belongs to the 3-hydroxyacyl-CoA dehydrogenase family.</text>
</comment>
<dbReference type="GO" id="GO:0006631">
    <property type="term" value="P:fatty acid metabolic process"/>
    <property type="evidence" value="ECO:0007669"/>
    <property type="project" value="InterPro"/>
</dbReference>
<dbReference type="InterPro" id="IPR022694">
    <property type="entry name" value="3-OHacyl-CoA_DH"/>
</dbReference>
<dbReference type="SUPFAM" id="SSF48179">
    <property type="entry name" value="6-phosphogluconate dehydrogenase C-terminal domain-like"/>
    <property type="match status" value="1"/>
</dbReference>
<dbReference type="PANTHER" id="PTHR48075:SF1">
    <property type="entry name" value="LAMBDA-CRYSTALLIN HOMOLOG"/>
    <property type="match status" value="1"/>
</dbReference>
<evidence type="ECO:0000256" key="9">
    <source>
        <dbReference type="ARBA" id="ARBA00042709"/>
    </source>
</evidence>
<dbReference type="Pfam" id="PF00725">
    <property type="entry name" value="3HCDH"/>
    <property type="match status" value="1"/>
</dbReference>
<dbReference type="InterPro" id="IPR006176">
    <property type="entry name" value="3-OHacyl-CoA_DH_NAD-bd"/>
</dbReference>
<keyword evidence="5" id="KW-0597">Phosphoprotein</keyword>
<dbReference type="InterPro" id="IPR013328">
    <property type="entry name" value="6PGD_dom2"/>
</dbReference>